<gene>
    <name evidence="1" type="ORF">CCMSSC00406_0010284</name>
</gene>
<organism evidence="1 2">
    <name type="scientific">Pleurotus cornucopiae</name>
    <name type="common">Cornucopia mushroom</name>
    <dbReference type="NCBI Taxonomy" id="5321"/>
    <lineage>
        <taxon>Eukaryota</taxon>
        <taxon>Fungi</taxon>
        <taxon>Dikarya</taxon>
        <taxon>Basidiomycota</taxon>
        <taxon>Agaricomycotina</taxon>
        <taxon>Agaricomycetes</taxon>
        <taxon>Agaricomycetidae</taxon>
        <taxon>Agaricales</taxon>
        <taxon>Pleurotineae</taxon>
        <taxon>Pleurotaceae</taxon>
        <taxon>Pleurotus</taxon>
    </lineage>
</organism>
<protein>
    <submittedName>
        <fullName evidence="1">Uncharacterized protein</fullName>
    </submittedName>
</protein>
<dbReference type="Proteomes" id="UP000824881">
    <property type="component" value="Unassembled WGS sequence"/>
</dbReference>
<evidence type="ECO:0000313" key="2">
    <source>
        <dbReference type="Proteomes" id="UP000824881"/>
    </source>
</evidence>
<accession>A0ACB7IJD1</accession>
<dbReference type="EMBL" id="WQMT02000011">
    <property type="protein sequence ID" value="KAG9217966.1"/>
    <property type="molecule type" value="Genomic_DNA"/>
</dbReference>
<comment type="caution">
    <text evidence="1">The sequence shown here is derived from an EMBL/GenBank/DDBJ whole genome shotgun (WGS) entry which is preliminary data.</text>
</comment>
<evidence type="ECO:0000313" key="1">
    <source>
        <dbReference type="EMBL" id="KAG9217966.1"/>
    </source>
</evidence>
<keyword evidence="2" id="KW-1185">Reference proteome</keyword>
<sequence length="372" mass="42726">MMGEDGIFEWARRHNCEFGVDKFQLLDMSRKRVRHTFLLNRRVPMPRSNLTLEEYTIRSAEQEAAALAKARDWISRFTWLARPSQGITAKYARQLYKAITLPRIMYGAEIYLTPPRRALTEQQRSKGMRTQRAIVGKLAATQRQAMLMVTSGMQSTASNVLEVITGYLPFHLMVERFRFKAALQLAALPPTHPLFKHVQRAVVRDVQRHHTPIHALLHNFRISPKNIEKIQATRWNAKWKSRVKWCIPKDRENAMEEECRDSNRVKVYTDGSGYEGGIGAAAAMMSNGQRREAARLRLECTVYNGECTALAMGMELIQQQVYVEKATIYMDNQASIRALSSQCPGPGHYLLDYFHEVFVKTKKKHTGLQLTV</sequence>
<reference evidence="1 2" key="1">
    <citation type="journal article" date="2021" name="Appl. Environ. Microbiol.">
        <title>Genetic linkage and physical mapping for an oyster mushroom Pleurotus cornucopiae and QTL analysis for the trait cap color.</title>
        <authorList>
            <person name="Zhang Y."/>
            <person name="Gao W."/>
            <person name="Sonnenberg A."/>
            <person name="Chen Q."/>
            <person name="Zhang J."/>
            <person name="Huang C."/>
        </authorList>
    </citation>
    <scope>NUCLEOTIDE SEQUENCE [LARGE SCALE GENOMIC DNA]</scope>
    <source>
        <strain evidence="1">CCMSSC00406</strain>
    </source>
</reference>
<name>A0ACB7IJD1_PLECO</name>
<proteinExistence type="predicted"/>